<comment type="caution">
    <text evidence="1">The sequence shown here is derived from an EMBL/GenBank/DDBJ whole genome shotgun (WGS) entry which is preliminary data.</text>
</comment>
<evidence type="ECO:0008006" key="3">
    <source>
        <dbReference type="Google" id="ProtNLM"/>
    </source>
</evidence>
<name>A0A367ZLN7_9BACT</name>
<evidence type="ECO:0000313" key="1">
    <source>
        <dbReference type="EMBL" id="RCK79018.1"/>
    </source>
</evidence>
<sequence>MPNSLMTSGRRGFTMVEVFVAVVILMLALMPLSTVISASNRTSNVSVYEIMAVHYAAELAEQLNRLSPTMLRQIRLQTGKALPALLGEPSLVAALQDHSFTTEYEVLVPDTRFSLFLSPLHPAFTLRELTVEPLPVHVAPSLLGKGNLWAVKIHLGWKMAPGDPVQHKAVYGVILREDA</sequence>
<accession>A0A367ZLN7</accession>
<dbReference type="Proteomes" id="UP000252355">
    <property type="component" value="Unassembled WGS sequence"/>
</dbReference>
<protein>
    <recommendedName>
        <fullName evidence="3">Prepilin-type N-terminal cleavage/methylation domain-containing protein</fullName>
    </recommendedName>
</protein>
<organism evidence="1 2">
    <name type="scientific">Candidatus Ozemobacter sibiricus</name>
    <dbReference type="NCBI Taxonomy" id="2268124"/>
    <lineage>
        <taxon>Bacteria</taxon>
        <taxon>Candidatus Ozemobacteria</taxon>
        <taxon>Candidatus Ozemobacterales</taxon>
        <taxon>Candidatus Ozemobacteraceae</taxon>
        <taxon>Candidatus Ozemobacter</taxon>
    </lineage>
</organism>
<dbReference type="AlphaFoldDB" id="A0A367ZLN7"/>
<reference evidence="1 2" key="1">
    <citation type="submission" date="2018-05" db="EMBL/GenBank/DDBJ databases">
        <title>A metagenomic window into the 2 km-deep terrestrial subsurface aquifer revealed taxonomically and functionally diverse microbial community comprising novel uncultured bacterial lineages.</title>
        <authorList>
            <person name="Kadnikov V.V."/>
            <person name="Mardanov A.V."/>
            <person name="Beletsky A.V."/>
            <person name="Banks D."/>
            <person name="Pimenov N.V."/>
            <person name="Frank Y.A."/>
            <person name="Karnachuk O.V."/>
            <person name="Ravin N.V."/>
        </authorList>
    </citation>
    <scope>NUCLEOTIDE SEQUENCE [LARGE SCALE GENOMIC DNA]</scope>
    <source>
        <strain evidence="1">BY5</strain>
    </source>
</reference>
<proteinExistence type="predicted"/>
<dbReference type="EMBL" id="QOQW01000016">
    <property type="protein sequence ID" value="RCK79018.1"/>
    <property type="molecule type" value="Genomic_DNA"/>
</dbReference>
<gene>
    <name evidence="1" type="ORF">OZSIB_0360</name>
</gene>
<evidence type="ECO:0000313" key="2">
    <source>
        <dbReference type="Proteomes" id="UP000252355"/>
    </source>
</evidence>